<keyword evidence="4 8" id="KW-0812">Transmembrane</keyword>
<keyword evidence="6 8" id="KW-0496">Mitochondrion</keyword>
<evidence type="ECO:0000313" key="11">
    <source>
        <dbReference type="EMBL" id="KAJ7313413.1"/>
    </source>
</evidence>
<name>A0A9Q0XGM2_9SAUR</name>
<sequence>MSSQGVGGENLPPEPFASGPQQGNRAVRMVPPRTPQEMEAAMRRLRTRNIATGLIIGAFIIGVYSYTFRAISQETFLDELEGKLQLYGPKQHRLQERTEHQMEMHRDKTGLFIFFSQSMAPVEDAAYIHHVPPLKVVVTVCVGKPFAMANM</sequence>
<dbReference type="InterPro" id="IPR018628">
    <property type="entry name" value="Coa3_CC"/>
</dbReference>
<comment type="function">
    <text evidence="1">Core component of the MITRAC (mitochondrial translation regulation assembly intermediate of cytochrome c oxidase complex) complex, that regulates cytochrome c oxidase assembly. MITRAC complexes regulate both translation of mitochondrial encoded components and assembly of nuclear-encoded components imported in mitochondrion. Required for efficient translation of MT-CO1 and mitochondrial respiratory chain complex IV assembly.</text>
</comment>
<accession>A0A9Q0XGM2</accession>
<dbReference type="InterPro" id="IPR041752">
    <property type="entry name" value="Coa3"/>
</dbReference>
<feature type="region of interest" description="Disordered" evidence="9">
    <location>
        <begin position="1"/>
        <end position="28"/>
    </location>
</feature>
<evidence type="ECO:0000313" key="12">
    <source>
        <dbReference type="Proteomes" id="UP001142489"/>
    </source>
</evidence>
<comment type="subunit">
    <text evidence="8">Component of 250-400 kDa complexes called cytochrome oxidase assembly intermediates or COA complexes.</text>
</comment>
<evidence type="ECO:0000256" key="4">
    <source>
        <dbReference type="ARBA" id="ARBA00022692"/>
    </source>
</evidence>
<proteinExistence type="inferred from homology"/>
<evidence type="ECO:0000256" key="3">
    <source>
        <dbReference type="ARBA" id="ARBA00007035"/>
    </source>
</evidence>
<evidence type="ECO:0000259" key="10">
    <source>
        <dbReference type="Pfam" id="PF09813"/>
    </source>
</evidence>
<comment type="caution">
    <text evidence="11">The sequence shown here is derived from an EMBL/GenBank/DDBJ whole genome shotgun (WGS) entry which is preliminary data.</text>
</comment>
<evidence type="ECO:0000256" key="1">
    <source>
        <dbReference type="ARBA" id="ARBA00003429"/>
    </source>
</evidence>
<keyword evidence="8" id="KW-0999">Mitochondrion inner membrane</keyword>
<evidence type="ECO:0000256" key="6">
    <source>
        <dbReference type="ARBA" id="ARBA00023128"/>
    </source>
</evidence>
<dbReference type="PANTHER" id="PTHR15642:SF3">
    <property type="entry name" value="CYTOCHROME C OXIDASE ASSEMBLY FACTOR 3 HOMOLOG, MITOCHONDRIAL"/>
    <property type="match status" value="1"/>
</dbReference>
<feature type="domain" description="Cytochrome c oxidase assembly factor 3 mitochondrial coiled-coil" evidence="10">
    <location>
        <begin position="41"/>
        <end position="81"/>
    </location>
</feature>
<comment type="subcellular location">
    <subcellularLocation>
        <location evidence="2">Mitochondrion membrane</location>
        <topology evidence="2">Single-pass membrane protein</topology>
    </subcellularLocation>
</comment>
<keyword evidence="12" id="KW-1185">Reference proteome</keyword>
<organism evidence="11 12">
    <name type="scientific">Phrynocephalus forsythii</name>
    <dbReference type="NCBI Taxonomy" id="171643"/>
    <lineage>
        <taxon>Eukaryota</taxon>
        <taxon>Metazoa</taxon>
        <taxon>Chordata</taxon>
        <taxon>Craniata</taxon>
        <taxon>Vertebrata</taxon>
        <taxon>Euteleostomi</taxon>
        <taxon>Lepidosauria</taxon>
        <taxon>Squamata</taxon>
        <taxon>Bifurcata</taxon>
        <taxon>Unidentata</taxon>
        <taxon>Episquamata</taxon>
        <taxon>Toxicofera</taxon>
        <taxon>Iguania</taxon>
        <taxon>Acrodonta</taxon>
        <taxon>Agamidae</taxon>
        <taxon>Agaminae</taxon>
        <taxon>Phrynocephalus</taxon>
    </lineage>
</organism>
<evidence type="ECO:0000256" key="8">
    <source>
        <dbReference type="RuleBase" id="RU367056"/>
    </source>
</evidence>
<evidence type="ECO:0000256" key="9">
    <source>
        <dbReference type="SAM" id="MobiDB-lite"/>
    </source>
</evidence>
<protein>
    <recommendedName>
        <fullName evidence="8">Cytochrome c oxidase assembly factor 3</fullName>
    </recommendedName>
</protein>
<dbReference type="Pfam" id="PF09813">
    <property type="entry name" value="Coa3_cc"/>
    <property type="match status" value="1"/>
</dbReference>
<reference evidence="11" key="1">
    <citation type="journal article" date="2023" name="DNA Res.">
        <title>Chromosome-level genome assembly of Phrynocephalus forsythii using third-generation DNA sequencing and Hi-C analysis.</title>
        <authorList>
            <person name="Qi Y."/>
            <person name="Zhao W."/>
            <person name="Zhao Y."/>
            <person name="Niu C."/>
            <person name="Cao S."/>
            <person name="Zhang Y."/>
        </authorList>
    </citation>
    <scope>NUCLEOTIDE SEQUENCE</scope>
    <source>
        <tissue evidence="11">Muscle</tissue>
    </source>
</reference>
<comment type="similarity">
    <text evidence="3 8">Belongs to the COA3 family.</text>
</comment>
<dbReference type="GO" id="GO:0005743">
    <property type="term" value="C:mitochondrial inner membrane"/>
    <property type="evidence" value="ECO:0007669"/>
    <property type="project" value="UniProtKB-UniRule"/>
</dbReference>
<dbReference type="GO" id="GO:0033617">
    <property type="term" value="P:mitochondrial respiratory chain complex IV assembly"/>
    <property type="evidence" value="ECO:0007669"/>
    <property type="project" value="UniProtKB-UniRule"/>
</dbReference>
<feature type="transmembrane region" description="Helical" evidence="8">
    <location>
        <begin position="50"/>
        <end position="68"/>
    </location>
</feature>
<dbReference type="PANTHER" id="PTHR15642">
    <property type="entry name" value="CYTOCHROME C OXIDASE ASSEMBLY FACTOR 3, MITOCHONDRIAL"/>
    <property type="match status" value="1"/>
</dbReference>
<evidence type="ECO:0000256" key="2">
    <source>
        <dbReference type="ARBA" id="ARBA00004304"/>
    </source>
</evidence>
<comment type="function">
    <text evidence="8">Required for assembly of cytochrome c oxidase (complex IV).</text>
</comment>
<dbReference type="EMBL" id="JAPFRF010000012">
    <property type="protein sequence ID" value="KAJ7313413.1"/>
    <property type="molecule type" value="Genomic_DNA"/>
</dbReference>
<dbReference type="OrthoDB" id="10018333at2759"/>
<evidence type="ECO:0000256" key="5">
    <source>
        <dbReference type="ARBA" id="ARBA00022989"/>
    </source>
</evidence>
<gene>
    <name evidence="11" type="ORF">JRQ81_004761</name>
</gene>
<evidence type="ECO:0000256" key="7">
    <source>
        <dbReference type="ARBA" id="ARBA00023136"/>
    </source>
</evidence>
<keyword evidence="5 8" id="KW-1133">Transmembrane helix</keyword>
<dbReference type="AlphaFoldDB" id="A0A9Q0XGM2"/>
<keyword evidence="7 8" id="KW-0472">Membrane</keyword>
<dbReference type="Proteomes" id="UP001142489">
    <property type="component" value="Unassembled WGS sequence"/>
</dbReference>